<dbReference type="HOGENOM" id="CLU_159325_2_1_5"/>
<dbReference type="OrthoDB" id="7868710at2"/>
<dbReference type="InterPro" id="IPR041881">
    <property type="entry name" value="PqqD_sf"/>
</dbReference>
<evidence type="ECO:0008006" key="3">
    <source>
        <dbReference type="Google" id="ProtNLM"/>
    </source>
</evidence>
<name>F7ZK01_ROSLO</name>
<reference evidence="1 2" key="1">
    <citation type="journal article" date="2011" name="BMC Genomics">
        <title>Comparative genome analysis and genome-guided physiological analysis of Roseobacter litoralis.</title>
        <authorList>
            <person name="Kalhoefer D."/>
            <person name="Thole S."/>
            <person name="Voget S."/>
            <person name="Lehmann R."/>
            <person name="Liesegang H."/>
            <person name="Wollher A."/>
            <person name="Daniel R."/>
            <person name="Simon M."/>
            <person name="Brinkhoff T."/>
        </authorList>
    </citation>
    <scope>NUCLEOTIDE SEQUENCE [LARGE SCALE GENOMIC DNA]</scope>
    <source>
        <strain evidence="2">ATCC 49566 / DSM 6996 / JCM 21268 / NBRC 15278 / OCh 149</strain>
    </source>
</reference>
<dbReference type="InterPro" id="IPR008792">
    <property type="entry name" value="PQQD"/>
</dbReference>
<dbReference type="EMBL" id="CP002623">
    <property type="protein sequence ID" value="AEI92624.1"/>
    <property type="molecule type" value="Genomic_DNA"/>
</dbReference>
<dbReference type="STRING" id="391595.RLO149_c005960"/>
<keyword evidence="2" id="KW-1185">Reference proteome</keyword>
<dbReference type="KEGG" id="rli:RLO149_c005960"/>
<gene>
    <name evidence="1" type="ordered locus">RLO149_c005960</name>
</gene>
<dbReference type="Gene3D" id="1.10.10.1150">
    <property type="entry name" value="Coenzyme PQQ synthesis protein D (PqqD)"/>
    <property type="match status" value="1"/>
</dbReference>
<evidence type="ECO:0000313" key="1">
    <source>
        <dbReference type="EMBL" id="AEI92624.1"/>
    </source>
</evidence>
<dbReference type="Pfam" id="PF05402">
    <property type="entry name" value="PqqD"/>
    <property type="match status" value="1"/>
</dbReference>
<protein>
    <recommendedName>
        <fullName evidence="3">PqqD family protein</fullName>
    </recommendedName>
</protein>
<sequence>MVSEKCYVAQSDVVDCDIGGDRALLHLQTNTYFTMNATASALWLGLSEPKSLNEMVQIVTEKFDVTDDQCRADIESLVGQMVEANVVKVVPKETE</sequence>
<dbReference type="AlphaFoldDB" id="F7ZK01"/>
<dbReference type="eggNOG" id="ENOG5033BC0">
    <property type="taxonomic scope" value="Bacteria"/>
</dbReference>
<dbReference type="RefSeq" id="WP_013960565.1">
    <property type="nucleotide sequence ID" value="NC_015730.1"/>
</dbReference>
<accession>F7ZK01</accession>
<proteinExistence type="predicted"/>
<evidence type="ECO:0000313" key="2">
    <source>
        <dbReference type="Proteomes" id="UP000001353"/>
    </source>
</evidence>
<dbReference type="Proteomes" id="UP000001353">
    <property type="component" value="Chromosome"/>
</dbReference>
<organism evidence="1 2">
    <name type="scientific">Roseobacter litoralis (strain ATCC 49566 / DSM 6996 / JCM 21268 / NBRC 15278 / OCh 149)</name>
    <dbReference type="NCBI Taxonomy" id="391595"/>
    <lineage>
        <taxon>Bacteria</taxon>
        <taxon>Pseudomonadati</taxon>
        <taxon>Pseudomonadota</taxon>
        <taxon>Alphaproteobacteria</taxon>
        <taxon>Rhodobacterales</taxon>
        <taxon>Roseobacteraceae</taxon>
        <taxon>Roseobacter</taxon>
    </lineage>
</organism>